<evidence type="ECO:0000256" key="1">
    <source>
        <dbReference type="SAM" id="Phobius"/>
    </source>
</evidence>
<reference evidence="2" key="1">
    <citation type="journal article" date="2008" name="Nature">
        <title>The amphioxus genome and the evolution of the chordate karyotype.</title>
        <authorList>
            <consortium name="US DOE Joint Genome Institute (JGI-PGF)"/>
            <person name="Putnam N.H."/>
            <person name="Butts T."/>
            <person name="Ferrier D.E.K."/>
            <person name="Furlong R.F."/>
            <person name="Hellsten U."/>
            <person name="Kawashima T."/>
            <person name="Robinson-Rechavi M."/>
            <person name="Shoguchi E."/>
            <person name="Terry A."/>
            <person name="Yu J.-K."/>
            <person name="Benito-Gutierrez E.L."/>
            <person name="Dubchak I."/>
            <person name="Garcia-Fernandez J."/>
            <person name="Gibson-Brown J.J."/>
            <person name="Grigoriev I.V."/>
            <person name="Horton A.C."/>
            <person name="de Jong P.J."/>
            <person name="Jurka J."/>
            <person name="Kapitonov V.V."/>
            <person name="Kohara Y."/>
            <person name="Kuroki Y."/>
            <person name="Lindquist E."/>
            <person name="Lucas S."/>
            <person name="Osoegawa K."/>
            <person name="Pennacchio L.A."/>
            <person name="Salamov A.A."/>
            <person name="Satou Y."/>
            <person name="Sauka-Spengler T."/>
            <person name="Schmutz J."/>
            <person name="Shin-I T."/>
            <person name="Toyoda A."/>
            <person name="Bronner-Fraser M."/>
            <person name="Fujiyama A."/>
            <person name="Holland L.Z."/>
            <person name="Holland P.W.H."/>
            <person name="Satoh N."/>
            <person name="Rokhsar D.S."/>
        </authorList>
    </citation>
    <scope>NUCLEOTIDE SEQUENCE [LARGE SCALE GENOMIC DNA]</scope>
    <source>
        <strain evidence="2">S238N-H82</strain>
        <tissue evidence="2">Testes</tissue>
    </source>
</reference>
<keyword evidence="1" id="KW-0812">Transmembrane</keyword>
<dbReference type="AlphaFoldDB" id="C3YGW2"/>
<dbReference type="InParanoid" id="C3YGW2"/>
<keyword evidence="1" id="KW-0472">Membrane</keyword>
<dbReference type="EMBL" id="GG666512">
    <property type="protein sequence ID" value="EEN60433.1"/>
    <property type="molecule type" value="Genomic_DNA"/>
</dbReference>
<name>C3YGW2_BRAFL</name>
<gene>
    <name evidence="2" type="ORF">BRAFLDRAFT_79280</name>
</gene>
<evidence type="ECO:0000313" key="2">
    <source>
        <dbReference type="EMBL" id="EEN60433.1"/>
    </source>
</evidence>
<proteinExistence type="predicted"/>
<organism>
    <name type="scientific">Branchiostoma floridae</name>
    <name type="common">Florida lancelet</name>
    <name type="synonym">Amphioxus</name>
    <dbReference type="NCBI Taxonomy" id="7739"/>
    <lineage>
        <taxon>Eukaryota</taxon>
        <taxon>Metazoa</taxon>
        <taxon>Chordata</taxon>
        <taxon>Cephalochordata</taxon>
        <taxon>Leptocardii</taxon>
        <taxon>Amphioxiformes</taxon>
        <taxon>Branchiostomatidae</taxon>
        <taxon>Branchiostoma</taxon>
    </lineage>
</organism>
<accession>C3YGW2</accession>
<protein>
    <submittedName>
        <fullName evidence="2">Uncharacterized protein</fullName>
    </submittedName>
</protein>
<keyword evidence="1" id="KW-1133">Transmembrane helix</keyword>
<sequence length="167" mass="18751">MKIRFRIHFRQRLHKRPCTGKLKTLYPRARGKTERACPVMAATGKKKNKGSYFSRREEGEKKIGSESSSLEERQWCLSRARRCPYYLQDAALSLSGYPAAYLSHTAGPDAGCSPRAAGLIPWARVSITYTSLHGLTVLITLILALCDKYVLLYIVPSADLQSTIKML</sequence>
<feature type="transmembrane region" description="Helical" evidence="1">
    <location>
        <begin position="132"/>
        <end position="155"/>
    </location>
</feature>